<dbReference type="EMBL" id="CP034279">
    <property type="protein sequence ID" value="QGV78879.1"/>
    <property type="molecule type" value="Genomic_DNA"/>
</dbReference>
<feature type="transmembrane region" description="Helical" evidence="1">
    <location>
        <begin position="83"/>
        <end position="105"/>
    </location>
</feature>
<dbReference type="Proteomes" id="UP000422572">
    <property type="component" value="Chromosome"/>
</dbReference>
<gene>
    <name evidence="2" type="ORF">EIZ62_11940</name>
</gene>
<keyword evidence="1" id="KW-0472">Membrane</keyword>
<sequence>MVARRPIALAAGIVLVLEAVGLVLLHMVLAKVMGGQRMSLDGLDPDLMVTAIWVMGAVFGAYVALCGVLLVRLGVRDRPSGRAVRIVLIACAITHGVLGAVAVGLLGWGAFAYLMVVLGLVVASLVLYAPEAEEEPAPPVEPVREGGAAPA</sequence>
<dbReference type="RefSeq" id="WP_156692669.1">
    <property type="nucleotide sequence ID" value="NZ_CP034279.1"/>
</dbReference>
<keyword evidence="3" id="KW-1185">Reference proteome</keyword>
<dbReference type="KEGG" id="sfic:EIZ62_11940"/>
<dbReference type="AlphaFoldDB" id="A0A6I6FJE4"/>
<feature type="transmembrane region" description="Helical" evidence="1">
    <location>
        <begin position="111"/>
        <end position="129"/>
    </location>
</feature>
<name>A0A6I6FJE4_9ACTN</name>
<evidence type="ECO:0000256" key="1">
    <source>
        <dbReference type="SAM" id="Phobius"/>
    </source>
</evidence>
<reference evidence="2 3" key="1">
    <citation type="submission" date="2018-12" db="EMBL/GenBank/DDBJ databases">
        <title>Complete genome sequence of Streptomyces ficellus NRRL8067, the producer of ficellomycin, feldamycin and nojirimycin.</title>
        <authorList>
            <person name="Zhang H."/>
            <person name="Yue R."/>
            <person name="Liu Y."/>
            <person name="Li M."/>
            <person name="Mu H."/>
            <person name="Zhang J."/>
        </authorList>
    </citation>
    <scope>NUCLEOTIDE SEQUENCE [LARGE SCALE GENOMIC DNA]</scope>
    <source>
        <strain evidence="2 3">NRRL 8067</strain>
    </source>
</reference>
<evidence type="ECO:0000313" key="3">
    <source>
        <dbReference type="Proteomes" id="UP000422572"/>
    </source>
</evidence>
<feature type="transmembrane region" description="Helical" evidence="1">
    <location>
        <begin position="50"/>
        <end position="71"/>
    </location>
</feature>
<evidence type="ECO:0000313" key="2">
    <source>
        <dbReference type="EMBL" id="QGV78879.1"/>
    </source>
</evidence>
<feature type="transmembrane region" description="Helical" evidence="1">
    <location>
        <begin position="7"/>
        <end position="30"/>
    </location>
</feature>
<protein>
    <submittedName>
        <fullName evidence="2">Uncharacterized protein</fullName>
    </submittedName>
</protein>
<organism evidence="2 3">
    <name type="scientific">Streptomyces ficellus</name>
    <dbReference type="NCBI Taxonomy" id="1977088"/>
    <lineage>
        <taxon>Bacteria</taxon>
        <taxon>Bacillati</taxon>
        <taxon>Actinomycetota</taxon>
        <taxon>Actinomycetes</taxon>
        <taxon>Kitasatosporales</taxon>
        <taxon>Streptomycetaceae</taxon>
        <taxon>Streptomyces</taxon>
    </lineage>
</organism>
<accession>A0A6I6FJE4</accession>
<keyword evidence="1" id="KW-0812">Transmembrane</keyword>
<dbReference type="OrthoDB" id="4338794at2"/>
<keyword evidence="1" id="KW-1133">Transmembrane helix</keyword>
<proteinExistence type="predicted"/>